<feature type="transmembrane region" description="Helical" evidence="8">
    <location>
        <begin position="90"/>
        <end position="114"/>
    </location>
</feature>
<dbReference type="EMBL" id="QLTA01000054">
    <property type="protein sequence ID" value="RAR76117.1"/>
    <property type="molecule type" value="Genomic_DNA"/>
</dbReference>
<dbReference type="GO" id="GO:0005886">
    <property type="term" value="C:plasma membrane"/>
    <property type="evidence" value="ECO:0007669"/>
    <property type="project" value="UniProtKB-SubCell"/>
</dbReference>
<sequence>MRRLPPLHRFGAWPAWAFLALFLALPLAALLPEALDGRGAALARLLRHPLFAGALRNTLLLGLASGAVSALVGTCLALELARQPERRRRWLMALLGLPLAFSGLVIAYGFILAFGRAGFATQLLARLGADPARVGGWIYSVWGLGLAYAYYLVPRVALSLYPVFAHLDPRPLAAARTLGATPWRAFRDTVVPEVAPTVLASACTVAALAMGTYGTALALVGTQLNILPLMLLAQVSDGGGDFPMAAALSLVLMVVCVIVMGVGDVATRRRERAVSGPRG</sequence>
<protein>
    <submittedName>
        <fullName evidence="10">Putative spermidine/putrescine transport system permease protein</fullName>
    </submittedName>
</protein>
<evidence type="ECO:0000313" key="11">
    <source>
        <dbReference type="Proteomes" id="UP000248856"/>
    </source>
</evidence>
<evidence type="ECO:0000256" key="5">
    <source>
        <dbReference type="ARBA" id="ARBA00022692"/>
    </source>
</evidence>
<evidence type="ECO:0000256" key="7">
    <source>
        <dbReference type="ARBA" id="ARBA00023136"/>
    </source>
</evidence>
<dbReference type="PANTHER" id="PTHR42929:SF1">
    <property type="entry name" value="INNER MEMBRANE ABC TRANSPORTER PERMEASE PROTEIN YDCU-RELATED"/>
    <property type="match status" value="1"/>
</dbReference>
<feature type="transmembrane region" description="Helical" evidence="8">
    <location>
        <begin position="242"/>
        <end position="262"/>
    </location>
</feature>
<dbReference type="PROSITE" id="PS50928">
    <property type="entry name" value="ABC_TM1"/>
    <property type="match status" value="1"/>
</dbReference>
<evidence type="ECO:0000259" key="9">
    <source>
        <dbReference type="PROSITE" id="PS50928"/>
    </source>
</evidence>
<reference evidence="10 11" key="1">
    <citation type="submission" date="2018-06" db="EMBL/GenBank/DDBJ databases">
        <title>Genomic Encyclopedia of Archaeal and Bacterial Type Strains, Phase II (KMG-II): from individual species to whole genera.</title>
        <authorList>
            <person name="Goeker M."/>
        </authorList>
    </citation>
    <scope>NUCLEOTIDE SEQUENCE [LARGE SCALE GENOMIC DNA]</scope>
    <source>
        <strain evidence="10 11">CFPB 3232</strain>
    </source>
</reference>
<feature type="domain" description="ABC transmembrane type-1" evidence="9">
    <location>
        <begin position="55"/>
        <end position="263"/>
    </location>
</feature>
<dbReference type="InterPro" id="IPR035906">
    <property type="entry name" value="MetI-like_sf"/>
</dbReference>
<evidence type="ECO:0000313" key="10">
    <source>
        <dbReference type="EMBL" id="RAR76117.1"/>
    </source>
</evidence>
<keyword evidence="7 8" id="KW-0472">Membrane</keyword>
<keyword evidence="5 8" id="KW-0812">Transmembrane</keyword>
<dbReference type="OrthoDB" id="8808555at2"/>
<feature type="transmembrane region" description="Helical" evidence="8">
    <location>
        <begin position="194"/>
        <end position="222"/>
    </location>
</feature>
<feature type="transmembrane region" description="Helical" evidence="8">
    <location>
        <begin position="59"/>
        <end position="78"/>
    </location>
</feature>
<dbReference type="AlphaFoldDB" id="A0A328YZV6"/>
<comment type="similarity">
    <text evidence="2">Belongs to the binding-protein-dependent transport system permease family. CysTW subfamily.</text>
</comment>
<dbReference type="SUPFAM" id="SSF161098">
    <property type="entry name" value="MetI-like"/>
    <property type="match status" value="1"/>
</dbReference>
<dbReference type="Gene3D" id="1.10.3720.10">
    <property type="entry name" value="MetI-like"/>
    <property type="match status" value="1"/>
</dbReference>
<evidence type="ECO:0000256" key="3">
    <source>
        <dbReference type="ARBA" id="ARBA00022448"/>
    </source>
</evidence>
<dbReference type="PANTHER" id="PTHR42929">
    <property type="entry name" value="INNER MEMBRANE ABC TRANSPORTER PERMEASE PROTEIN YDCU-RELATED-RELATED"/>
    <property type="match status" value="1"/>
</dbReference>
<keyword evidence="3 8" id="KW-0813">Transport</keyword>
<dbReference type="GO" id="GO:0055085">
    <property type="term" value="P:transmembrane transport"/>
    <property type="evidence" value="ECO:0007669"/>
    <property type="project" value="InterPro"/>
</dbReference>
<evidence type="ECO:0000256" key="2">
    <source>
        <dbReference type="ARBA" id="ARBA00007069"/>
    </source>
</evidence>
<accession>A0A328YZV6</accession>
<keyword evidence="4" id="KW-1003">Cell membrane</keyword>
<dbReference type="CDD" id="cd06261">
    <property type="entry name" value="TM_PBP2"/>
    <property type="match status" value="1"/>
</dbReference>
<keyword evidence="6 8" id="KW-1133">Transmembrane helix</keyword>
<evidence type="ECO:0000256" key="8">
    <source>
        <dbReference type="RuleBase" id="RU363032"/>
    </source>
</evidence>
<dbReference type="InterPro" id="IPR000515">
    <property type="entry name" value="MetI-like"/>
</dbReference>
<proteinExistence type="inferred from homology"/>
<evidence type="ECO:0000256" key="1">
    <source>
        <dbReference type="ARBA" id="ARBA00004651"/>
    </source>
</evidence>
<organism evidence="10 11">
    <name type="scientific">Paracidovorax anthurii</name>
    <dbReference type="NCBI Taxonomy" id="78229"/>
    <lineage>
        <taxon>Bacteria</taxon>
        <taxon>Pseudomonadati</taxon>
        <taxon>Pseudomonadota</taxon>
        <taxon>Betaproteobacteria</taxon>
        <taxon>Burkholderiales</taxon>
        <taxon>Comamonadaceae</taxon>
        <taxon>Paracidovorax</taxon>
    </lineage>
</organism>
<comment type="caution">
    <text evidence="10">The sequence shown here is derived from an EMBL/GenBank/DDBJ whole genome shotgun (WGS) entry which is preliminary data.</text>
</comment>
<name>A0A328YZV6_9BURK</name>
<feature type="transmembrane region" description="Helical" evidence="8">
    <location>
        <begin position="134"/>
        <end position="153"/>
    </location>
</feature>
<dbReference type="Pfam" id="PF00528">
    <property type="entry name" value="BPD_transp_1"/>
    <property type="match status" value="1"/>
</dbReference>
<comment type="subcellular location">
    <subcellularLocation>
        <location evidence="1 8">Cell membrane</location>
        <topology evidence="1 8">Multi-pass membrane protein</topology>
    </subcellularLocation>
</comment>
<gene>
    <name evidence="10" type="ORF">AX018_105419</name>
</gene>
<evidence type="ECO:0000256" key="6">
    <source>
        <dbReference type="ARBA" id="ARBA00022989"/>
    </source>
</evidence>
<evidence type="ECO:0000256" key="4">
    <source>
        <dbReference type="ARBA" id="ARBA00022475"/>
    </source>
</evidence>
<dbReference type="Proteomes" id="UP000248856">
    <property type="component" value="Unassembled WGS sequence"/>
</dbReference>
<keyword evidence="11" id="KW-1185">Reference proteome</keyword>
<dbReference type="RefSeq" id="WP_111881090.1">
    <property type="nucleotide sequence ID" value="NZ_CBCSGC010000031.1"/>
</dbReference>